<dbReference type="EnsemblPlants" id="Bo19755s010.1">
    <property type="protein sequence ID" value="Bo19755s010.1"/>
    <property type="gene ID" value="Bo19755s010"/>
</dbReference>
<accession>A0A0D3A0Q5</accession>
<proteinExistence type="predicted"/>
<dbReference type="Gramene" id="Bo19755s010.1">
    <property type="protein sequence ID" value="Bo19755s010.1"/>
    <property type="gene ID" value="Bo19755s010"/>
</dbReference>
<keyword evidence="2" id="KW-1185">Reference proteome</keyword>
<reference evidence="1" key="2">
    <citation type="submission" date="2015-06" db="UniProtKB">
        <authorList>
            <consortium name="EnsemblPlants"/>
        </authorList>
    </citation>
    <scope>IDENTIFICATION</scope>
</reference>
<evidence type="ECO:0000313" key="2">
    <source>
        <dbReference type="Proteomes" id="UP000032141"/>
    </source>
</evidence>
<dbReference type="AlphaFoldDB" id="A0A0D3A0Q5"/>
<dbReference type="Proteomes" id="UP000032141">
    <property type="component" value="Unassembled WGS sequence"/>
</dbReference>
<organism evidence="1 2">
    <name type="scientific">Brassica oleracea var. oleracea</name>
    <dbReference type="NCBI Taxonomy" id="109376"/>
    <lineage>
        <taxon>Eukaryota</taxon>
        <taxon>Viridiplantae</taxon>
        <taxon>Streptophyta</taxon>
        <taxon>Embryophyta</taxon>
        <taxon>Tracheophyta</taxon>
        <taxon>Spermatophyta</taxon>
        <taxon>Magnoliopsida</taxon>
        <taxon>eudicotyledons</taxon>
        <taxon>Gunneridae</taxon>
        <taxon>Pentapetalae</taxon>
        <taxon>rosids</taxon>
        <taxon>malvids</taxon>
        <taxon>Brassicales</taxon>
        <taxon>Brassicaceae</taxon>
        <taxon>Brassiceae</taxon>
        <taxon>Brassica</taxon>
    </lineage>
</organism>
<reference evidence="1" key="1">
    <citation type="journal article" date="2014" name="Genome Biol.">
        <title>Transcriptome and methylome profiling reveals relics of genome dominance in the mesopolyploid Brassica oleracea.</title>
        <authorList>
            <person name="Parkin I.A."/>
            <person name="Koh C."/>
            <person name="Tang H."/>
            <person name="Robinson S.J."/>
            <person name="Kagale S."/>
            <person name="Clarke W.E."/>
            <person name="Town C.D."/>
            <person name="Nixon J."/>
            <person name="Krishnakumar V."/>
            <person name="Bidwell S.L."/>
            <person name="Denoeud F."/>
            <person name="Belcram H."/>
            <person name="Links M.G."/>
            <person name="Just J."/>
            <person name="Clarke C."/>
            <person name="Bender T."/>
            <person name="Huebert T."/>
            <person name="Mason A.S."/>
            <person name="Pires J.C."/>
            <person name="Barker G."/>
            <person name="Moore J."/>
            <person name="Walley P.G."/>
            <person name="Manoli S."/>
            <person name="Batley J."/>
            <person name="Edwards D."/>
            <person name="Nelson M.N."/>
            <person name="Wang X."/>
            <person name="Paterson A.H."/>
            <person name="King G."/>
            <person name="Bancroft I."/>
            <person name="Chalhoub B."/>
            <person name="Sharpe A.G."/>
        </authorList>
    </citation>
    <scope>NUCLEOTIDE SEQUENCE [LARGE SCALE GENOMIC DNA]</scope>
    <source>
        <strain evidence="1">cv. TO1000</strain>
    </source>
</reference>
<evidence type="ECO:0000313" key="1">
    <source>
        <dbReference type="EnsemblPlants" id="Bo19755s010.1"/>
    </source>
</evidence>
<sequence>MLDKLFVFDLKSTTEASLLAVALLTLLLPTRQIRPCKIRTVNICTIARFFLLMAVELLSFHPS</sequence>
<dbReference type="HOGENOM" id="CLU_2892616_0_0_1"/>
<protein>
    <submittedName>
        <fullName evidence="1">Uncharacterized protein</fullName>
    </submittedName>
</protein>
<name>A0A0D3A0Q5_BRAOL</name>